<dbReference type="AlphaFoldDB" id="A0A3G6J0Z7"/>
<name>A0A3G6J0Z7_9CORY</name>
<evidence type="ECO:0000313" key="7">
    <source>
        <dbReference type="EMBL" id="AZA11701.1"/>
    </source>
</evidence>
<dbReference type="PANTHER" id="PTHR47320">
    <property type="entry name" value="BIFUNCTIONAL URIDYLYLTRANSFERASE/URIDYLYL-REMOVING ENZYME"/>
    <property type="match status" value="1"/>
</dbReference>
<sequence>MAPGERRKAVQAEALAVTEHIDVPAGCALAATGSLARAEMAVHSDLDLILLCPDGVSVPETLWYPIWESNFRADVAVRTPAECSEVAQQEVTAALGALDLVHLRGDQELTHHARQAVLQRWRVMLNRDLGRVVDSAIGRWRRSGSVVSMTRPDIKNGRGGLRDIQLIHALALGNVCNPARLEKEQALLLDVRTLLHHSSRRARDILDPEFAVDIAIELGFKDRYALATQLAHHARTIDAAVSQALRQASDLQPRRIVRARPRKPIDVDVVEVQGQIALARNAQVQDPWLALRVGAAAARTGLSIARSVWTQLQHAPAPPELWPKSASADLFTLLGSAAHSTAVIQELDQHGHWEALIPWWGHIRGMIPREPTHIHTVDRHCLEVVALCARQGVDVPRPDLLALAALFHDIAKGTDQPHEALGAQYVRAMATRLQLPSRDSQVVATLVAEHTTIFQLIAGRDPEDPQLARTLLERLHFDPLTLQLLHALVEADSQGTGPGVWTTMRAHAVASLVHNAKSMLSSISPSAPVLPYTQPLALIRSPESPNEARVQWTGEYLRAIVRLLALVAAKNWNIVASTVIVEEEKVRAQLEVRNNSGSTFDAAEFVQAYHSGVFSALPALAPGAVATAWQDDVLEVRTLDRRAALGALIGVLPEVRWIDQELRGTTMIARCKFMAGFDRAKVERDVTRVLSNGYHGYVQH</sequence>
<evidence type="ECO:0000313" key="8">
    <source>
        <dbReference type="Proteomes" id="UP000271587"/>
    </source>
</evidence>
<keyword evidence="2 7" id="KW-0548">Nucleotidyltransferase</keyword>
<evidence type="ECO:0000259" key="6">
    <source>
        <dbReference type="PROSITE" id="PS51831"/>
    </source>
</evidence>
<dbReference type="SUPFAM" id="SSF109604">
    <property type="entry name" value="HD-domain/PDEase-like"/>
    <property type="match status" value="1"/>
</dbReference>
<dbReference type="InterPro" id="IPR010043">
    <property type="entry name" value="UTase/UR"/>
</dbReference>
<dbReference type="EMBL" id="CP033897">
    <property type="protein sequence ID" value="AZA11701.1"/>
    <property type="molecule type" value="Genomic_DNA"/>
</dbReference>
<dbReference type="GO" id="GO:0008773">
    <property type="term" value="F:[protein-PII] uridylyltransferase activity"/>
    <property type="evidence" value="ECO:0007669"/>
    <property type="project" value="InterPro"/>
</dbReference>
<dbReference type="InterPro" id="IPR013546">
    <property type="entry name" value="PII_UdlTrfase/GS_AdlTrfase"/>
</dbReference>
<feature type="domain" description="HD" evidence="6">
    <location>
        <begin position="377"/>
        <end position="478"/>
    </location>
</feature>
<evidence type="ECO:0000256" key="2">
    <source>
        <dbReference type="ARBA" id="ARBA00022695"/>
    </source>
</evidence>
<evidence type="ECO:0000256" key="4">
    <source>
        <dbReference type="ARBA" id="ARBA00022842"/>
    </source>
</evidence>
<dbReference type="NCBIfam" id="NF001265">
    <property type="entry name" value="PRK00227.1"/>
    <property type="match status" value="1"/>
</dbReference>
<dbReference type="SUPFAM" id="SSF81593">
    <property type="entry name" value="Nucleotidyltransferase substrate binding subunit/domain"/>
    <property type="match status" value="1"/>
</dbReference>
<dbReference type="PANTHER" id="PTHR47320:SF1">
    <property type="entry name" value="BIFUNCTIONAL URIDYLYLTRANSFERASE_URIDYLYL-REMOVING ENZYME"/>
    <property type="match status" value="1"/>
</dbReference>
<accession>A0A3G6J0Z7</accession>
<keyword evidence="8" id="KW-1185">Reference proteome</keyword>
<gene>
    <name evidence="7" type="primary">glnD</name>
    <name evidence="7" type="ORF">CGERO_07005</name>
</gene>
<reference evidence="7 8" key="1">
    <citation type="submission" date="2018-11" db="EMBL/GenBank/DDBJ databases">
        <authorList>
            <person name="Kleinhagauer T."/>
            <person name="Glaeser S.P."/>
            <person name="Spergser J."/>
            <person name="Ruckert C."/>
            <person name="Kaempfer P."/>
            <person name="Busse H.-J."/>
        </authorList>
    </citation>
    <scope>NUCLEOTIDE SEQUENCE [LARGE SCALE GENOMIC DNA]</scope>
    <source>
        <strain evidence="7 8">W8</strain>
    </source>
</reference>
<dbReference type="Gene3D" id="1.10.3090.10">
    <property type="entry name" value="cca-adding enzyme, domain 2"/>
    <property type="match status" value="1"/>
</dbReference>
<dbReference type="Pfam" id="PF01966">
    <property type="entry name" value="HD"/>
    <property type="match status" value="1"/>
</dbReference>
<keyword evidence="4" id="KW-0460">Magnesium</keyword>
<dbReference type="InterPro" id="IPR043519">
    <property type="entry name" value="NT_sf"/>
</dbReference>
<evidence type="ECO:0000256" key="1">
    <source>
        <dbReference type="ARBA" id="ARBA00022679"/>
    </source>
</evidence>
<dbReference type="CDD" id="cd00077">
    <property type="entry name" value="HDc"/>
    <property type="match status" value="1"/>
</dbReference>
<dbReference type="InterPro" id="IPR003607">
    <property type="entry name" value="HD/PDEase_dom"/>
</dbReference>
<dbReference type="GO" id="GO:0016787">
    <property type="term" value="F:hydrolase activity"/>
    <property type="evidence" value="ECO:0007669"/>
    <property type="project" value="UniProtKB-KW"/>
</dbReference>
<dbReference type="PROSITE" id="PS51831">
    <property type="entry name" value="HD"/>
    <property type="match status" value="1"/>
</dbReference>
<organism evidence="7 8">
    <name type="scientific">Corynebacterium gerontici</name>
    <dbReference type="NCBI Taxonomy" id="2079234"/>
    <lineage>
        <taxon>Bacteria</taxon>
        <taxon>Bacillati</taxon>
        <taxon>Actinomycetota</taxon>
        <taxon>Actinomycetes</taxon>
        <taxon>Mycobacteriales</taxon>
        <taxon>Corynebacteriaceae</taxon>
        <taxon>Corynebacterium</taxon>
    </lineage>
</organism>
<proteinExistence type="predicted"/>
<dbReference type="Proteomes" id="UP000271587">
    <property type="component" value="Chromosome"/>
</dbReference>
<keyword evidence="1 7" id="KW-0808">Transferase</keyword>
<dbReference type="RefSeq" id="WP_123934501.1">
    <property type="nucleotide sequence ID" value="NZ_CP033897.1"/>
</dbReference>
<protein>
    <submittedName>
        <fullName evidence="7">Bifunctional uridylyltransferase/uridylyl-removing enzyme</fullName>
    </submittedName>
</protein>
<keyword evidence="5" id="KW-0511">Multifunctional enzyme</keyword>
<dbReference type="SUPFAM" id="SSF81301">
    <property type="entry name" value="Nucleotidyltransferase"/>
    <property type="match status" value="1"/>
</dbReference>
<dbReference type="SMART" id="SM00471">
    <property type="entry name" value="HDc"/>
    <property type="match status" value="1"/>
</dbReference>
<evidence type="ECO:0000256" key="3">
    <source>
        <dbReference type="ARBA" id="ARBA00022801"/>
    </source>
</evidence>
<dbReference type="Pfam" id="PF08335">
    <property type="entry name" value="GlnD_UR_UTase"/>
    <property type="match status" value="1"/>
</dbReference>
<dbReference type="InterPro" id="IPR006674">
    <property type="entry name" value="HD_domain"/>
</dbReference>
<dbReference type="OrthoDB" id="9758038at2"/>
<dbReference type="KEGG" id="cgk:CGERO_07005"/>
<keyword evidence="3" id="KW-0378">Hydrolase</keyword>
<evidence type="ECO:0000256" key="5">
    <source>
        <dbReference type="ARBA" id="ARBA00023268"/>
    </source>
</evidence>